<dbReference type="Gene3D" id="3.10.310.10">
    <property type="entry name" value="Diaminopimelate Epimerase, Chain A, domain 1"/>
    <property type="match status" value="2"/>
</dbReference>
<reference evidence="4 5" key="1">
    <citation type="submission" date="2019-03" db="EMBL/GenBank/DDBJ databases">
        <title>Draft genome sequence data and analysis of a Fermenting Bacterium, Soehngenia longevitae strain 1933PT, isolated from petroleum reservoir in Azerbaijan.</title>
        <authorList>
            <person name="Grouzdev D.S."/>
            <person name="Bidzhieva S.K."/>
            <person name="Sokolova D.S."/>
            <person name="Tourova T.P."/>
            <person name="Poltaraus A.B."/>
            <person name="Nazina T.N."/>
        </authorList>
    </citation>
    <scope>NUCLEOTIDE SEQUENCE [LARGE SCALE GENOMIC DNA]</scope>
    <source>
        <strain evidence="4 5">1933P</strain>
    </source>
</reference>
<dbReference type="GO" id="GO:0005737">
    <property type="term" value="C:cytoplasm"/>
    <property type="evidence" value="ECO:0007669"/>
    <property type="project" value="TreeGrafter"/>
</dbReference>
<dbReference type="OrthoDB" id="9788221at2"/>
<dbReference type="Pfam" id="PF02567">
    <property type="entry name" value="PhzC-PhzF"/>
    <property type="match status" value="1"/>
</dbReference>
<evidence type="ECO:0000313" key="5">
    <source>
        <dbReference type="Proteomes" id="UP000298381"/>
    </source>
</evidence>
<sequence>MELNIFQIDAFTDRAFGGNPAGVVISNKKLSDSIMQQIAKEMNLSETVFVTEVEKEKYKVRYFTPECEVDLCGHATIGAVFLLACEGYIANIKEGTKSILFNTKIGDILVDIMYDNFLPISVVMEQKKPESFGVINDISKLSEILNINEEDIGINGETAIPEIISTGLKDIICPIRSKVILDNMNVDLRKLKDYSLELGVVGLHAFTLDEKDNSKAYARNFGPAVGIDEEAATGTANGALIYYLKKNGFLKGNTLKVSQGYILDRPSIIECFIEESKEGFRVKVGGSAVKVIEGIIKF</sequence>
<dbReference type="AlphaFoldDB" id="A0A4Z0D8Y4"/>
<dbReference type="InterPro" id="IPR003719">
    <property type="entry name" value="Phenazine_PhzF-like"/>
</dbReference>
<evidence type="ECO:0000256" key="2">
    <source>
        <dbReference type="ARBA" id="ARBA00023235"/>
    </source>
</evidence>
<dbReference type="GO" id="GO:0016853">
    <property type="term" value="F:isomerase activity"/>
    <property type="evidence" value="ECO:0007669"/>
    <property type="project" value="UniProtKB-KW"/>
</dbReference>
<dbReference type="PANTHER" id="PTHR13774">
    <property type="entry name" value="PHENAZINE BIOSYNTHESIS PROTEIN"/>
    <property type="match status" value="1"/>
</dbReference>
<evidence type="ECO:0000256" key="1">
    <source>
        <dbReference type="ARBA" id="ARBA00008270"/>
    </source>
</evidence>
<dbReference type="SUPFAM" id="SSF54506">
    <property type="entry name" value="Diaminopimelate epimerase-like"/>
    <property type="match status" value="1"/>
</dbReference>
<dbReference type="EMBL" id="SRIB01000002">
    <property type="protein sequence ID" value="TFZ41313.1"/>
    <property type="molecule type" value="Genomic_DNA"/>
</dbReference>
<organism evidence="4 5">
    <name type="scientific">Soehngenia longivitae</name>
    <dbReference type="NCBI Taxonomy" id="2562294"/>
    <lineage>
        <taxon>Bacteria</taxon>
        <taxon>Bacillati</taxon>
        <taxon>Bacillota</taxon>
        <taxon>Tissierellia</taxon>
        <taxon>Tissierellales</taxon>
        <taxon>Tissierellaceae</taxon>
        <taxon>Soehngenia</taxon>
    </lineage>
</organism>
<comment type="similarity">
    <text evidence="1">Belongs to the PhzF family.</text>
</comment>
<proteinExistence type="inferred from homology"/>
<keyword evidence="5" id="KW-1185">Reference proteome</keyword>
<gene>
    <name evidence="4" type="ORF">E4100_01685</name>
</gene>
<dbReference type="NCBIfam" id="TIGR00654">
    <property type="entry name" value="PhzF_family"/>
    <property type="match status" value="1"/>
</dbReference>
<evidence type="ECO:0000313" key="4">
    <source>
        <dbReference type="EMBL" id="TFZ41313.1"/>
    </source>
</evidence>
<keyword evidence="2" id="KW-0413">Isomerase</keyword>
<protein>
    <submittedName>
        <fullName evidence="4">PhzF family phenazine biosynthesis protein</fullName>
    </submittedName>
</protein>
<evidence type="ECO:0000256" key="3">
    <source>
        <dbReference type="PIRSR" id="PIRSR016184-1"/>
    </source>
</evidence>
<accession>A0A4Z0D8Y4</accession>
<dbReference type="Proteomes" id="UP000298381">
    <property type="component" value="Unassembled WGS sequence"/>
</dbReference>
<feature type="active site" evidence="3">
    <location>
        <position position="46"/>
    </location>
</feature>
<dbReference type="PANTHER" id="PTHR13774:SF39">
    <property type="entry name" value="BIOSYNTHESIS PROTEIN, PUTATIVE-RELATED"/>
    <property type="match status" value="1"/>
</dbReference>
<name>A0A4Z0D8Y4_9FIRM</name>
<dbReference type="PIRSF" id="PIRSF016184">
    <property type="entry name" value="PhzC_PhzF"/>
    <property type="match status" value="1"/>
</dbReference>
<comment type="caution">
    <text evidence="4">The sequence shown here is derived from an EMBL/GenBank/DDBJ whole genome shotgun (WGS) entry which is preliminary data.</text>
</comment>
<dbReference type="RefSeq" id="WP_135270225.1">
    <property type="nucleotide sequence ID" value="NZ_SRIB01000002.1"/>
</dbReference>